<comment type="caution">
    <text evidence="1">The sequence shown here is derived from an EMBL/GenBank/DDBJ whole genome shotgun (WGS) entry which is preliminary data.</text>
</comment>
<reference evidence="2" key="1">
    <citation type="submission" date="2017-09" db="EMBL/GenBank/DDBJ databases">
        <title>Depth-based differentiation of microbial function through sediment-hosted aquifers and enrichment of novel symbionts in the deep terrestrial subsurface.</title>
        <authorList>
            <person name="Probst A.J."/>
            <person name="Ladd B."/>
            <person name="Jarett J.K."/>
            <person name="Geller-Mcgrath D.E."/>
            <person name="Sieber C.M.K."/>
            <person name="Emerson J.B."/>
            <person name="Anantharaman K."/>
            <person name="Thomas B.C."/>
            <person name="Malmstrom R."/>
            <person name="Stieglmeier M."/>
            <person name="Klingl A."/>
            <person name="Woyke T."/>
            <person name="Ryan C.M."/>
            <person name="Banfield J.F."/>
        </authorList>
    </citation>
    <scope>NUCLEOTIDE SEQUENCE [LARGE SCALE GENOMIC DNA]</scope>
</reference>
<dbReference type="AlphaFoldDB" id="A0A2M7FL78"/>
<dbReference type="Proteomes" id="UP000230556">
    <property type="component" value="Unassembled WGS sequence"/>
</dbReference>
<name>A0A2M7FL78_9BACT</name>
<evidence type="ECO:0000313" key="1">
    <source>
        <dbReference type="EMBL" id="PIW06758.1"/>
    </source>
</evidence>
<evidence type="ECO:0000313" key="2">
    <source>
        <dbReference type="Proteomes" id="UP000230556"/>
    </source>
</evidence>
<organism evidence="1 2">
    <name type="scientific">Candidatus Collierbacteria bacterium CG17_big_fil_post_rev_8_21_14_2_50_45_7</name>
    <dbReference type="NCBI Taxonomy" id="1974536"/>
    <lineage>
        <taxon>Bacteria</taxon>
        <taxon>Candidatus Collieribacteriota</taxon>
    </lineage>
</organism>
<dbReference type="EMBL" id="PFFO01000192">
    <property type="protein sequence ID" value="PIW06758.1"/>
    <property type="molecule type" value="Genomic_DNA"/>
</dbReference>
<gene>
    <name evidence="1" type="ORF">COW38_04330</name>
</gene>
<sequence>MFKGNPTNPITACDLSKIILTDPAFTSQPGATPHYKKGDIIIYQARYNSQDNNSNCSGEYELHFQTNINNQLYFDNVNKSKLTPGDLQPITQSVQGLDAEYWVVSSPGIYTGEIKVRIKDNACENPVGIENKIQIYQKHTGAGKTTNVINSDNHIIVDCPNLNIENEVGAGGDITNSASNLKFIGSSVISRSGTTAINKDTNVIDLSNRTHSFDFNAIEAHFEELKKQRAKNLTGTGVFNLNSDNKPEGGVWRMADGVATLDKIFEKNSHGTIFHDGDLTINKIEWNASASGTLGIVVKNGSVTIKDKNLKNVAIYAYGDEKHADKGKIIFGYSDDGVDASGSFVGNSITIGQASGTIKYAPDLNVAPPPGFSSLVKEIQTLE</sequence>
<proteinExistence type="predicted"/>
<protein>
    <submittedName>
        <fullName evidence="1">Uncharacterized protein</fullName>
    </submittedName>
</protein>
<accession>A0A2M7FL78</accession>